<dbReference type="Proteomes" id="UP000306954">
    <property type="component" value="Unassembled WGS sequence"/>
</dbReference>
<protein>
    <submittedName>
        <fullName evidence="2">Uncharacterized protein</fullName>
    </submittedName>
</protein>
<evidence type="ECO:0000256" key="1">
    <source>
        <dbReference type="SAM" id="MobiDB-lite"/>
    </source>
</evidence>
<dbReference type="InterPro" id="IPR013924">
    <property type="entry name" value="RNase_H2_suC"/>
</dbReference>
<evidence type="ECO:0000313" key="2">
    <source>
        <dbReference type="EMBL" id="TIB09581.1"/>
    </source>
</evidence>
<gene>
    <name evidence="3" type="ORF">E3P86_02340</name>
    <name evidence="2" type="ORF">E3P90_03238</name>
</gene>
<evidence type="ECO:0000313" key="5">
    <source>
        <dbReference type="Proteomes" id="UP000310689"/>
    </source>
</evidence>
<name>A0A4T0H6D6_WALIC</name>
<accession>A0A4T0H6D6</accession>
<dbReference type="EMBL" id="SPOF01000040">
    <property type="protein sequence ID" value="TIB09581.1"/>
    <property type="molecule type" value="Genomic_DNA"/>
</dbReference>
<dbReference type="GO" id="GO:0006401">
    <property type="term" value="P:RNA catabolic process"/>
    <property type="evidence" value="ECO:0007669"/>
    <property type="project" value="InterPro"/>
</dbReference>
<dbReference type="Proteomes" id="UP000310689">
    <property type="component" value="Unassembled WGS sequence"/>
</dbReference>
<dbReference type="OrthoDB" id="6222486at2759"/>
<dbReference type="GO" id="GO:0032299">
    <property type="term" value="C:ribonuclease H2 complex"/>
    <property type="evidence" value="ECO:0007669"/>
    <property type="project" value="InterPro"/>
</dbReference>
<dbReference type="Pfam" id="PF08615">
    <property type="entry name" value="RNase_H2_suC"/>
    <property type="match status" value="1"/>
</dbReference>
<dbReference type="AlphaFoldDB" id="A0A4T0H6D6"/>
<evidence type="ECO:0000313" key="4">
    <source>
        <dbReference type="Proteomes" id="UP000306954"/>
    </source>
</evidence>
<dbReference type="Gene3D" id="2.40.128.680">
    <property type="match status" value="1"/>
</dbReference>
<organism evidence="2 4">
    <name type="scientific">Wallemia ichthyophaga</name>
    <dbReference type="NCBI Taxonomy" id="245174"/>
    <lineage>
        <taxon>Eukaryota</taxon>
        <taxon>Fungi</taxon>
        <taxon>Dikarya</taxon>
        <taxon>Basidiomycota</taxon>
        <taxon>Wallemiomycotina</taxon>
        <taxon>Wallemiomycetes</taxon>
        <taxon>Wallemiales</taxon>
        <taxon>Wallemiaceae</taxon>
        <taxon>Wallemia</taxon>
    </lineage>
</organism>
<comment type="caution">
    <text evidence="2">The sequence shown here is derived from an EMBL/GenBank/DDBJ whole genome shotgun (WGS) entry which is preliminary data.</text>
</comment>
<feature type="region of interest" description="Disordered" evidence="1">
    <location>
        <begin position="71"/>
        <end position="120"/>
    </location>
</feature>
<evidence type="ECO:0000313" key="3">
    <source>
        <dbReference type="EMBL" id="TIB36983.1"/>
    </source>
</evidence>
<dbReference type="EMBL" id="SPOI01000114">
    <property type="protein sequence ID" value="TIB36983.1"/>
    <property type="molecule type" value="Genomic_DNA"/>
</dbReference>
<proteinExistence type="predicted"/>
<sequence>MIQVEKKSDRKVEPNLLPFSIDYEGVADISTYFHRVNNVAAFRGRRITAKGAKLGEGMIGMCVKEVLPDIQPTQPKKRVKSTKYSMDDDNDEDVDHNDSFDAHSTQNSDNDNHDNQSIPYTHQDTRQTFHSTGHTFTDFNIWMPDEHVAESTHPLCRLEEQQKLFALINATE</sequence>
<reference evidence="4 5" key="1">
    <citation type="submission" date="2019-03" db="EMBL/GenBank/DDBJ databases">
        <title>Sequencing 23 genomes of Wallemia ichthyophaga.</title>
        <authorList>
            <person name="Gostincar C."/>
        </authorList>
    </citation>
    <scope>NUCLEOTIDE SEQUENCE [LARGE SCALE GENOMIC DNA]</scope>
    <source>
        <strain evidence="3 5">EXF-6200</strain>
        <strain evidence="2 4">EXF-8621</strain>
    </source>
</reference>